<dbReference type="EMBL" id="AP024238">
    <property type="protein sequence ID" value="BCO27199.1"/>
    <property type="molecule type" value="Genomic_DNA"/>
</dbReference>
<accession>A0ABM7MM60</accession>
<keyword evidence="7 9" id="KW-0472">Membrane</keyword>
<feature type="transmembrane region" description="Helical" evidence="9">
    <location>
        <begin position="12"/>
        <end position="31"/>
    </location>
</feature>
<evidence type="ECO:0000313" key="10">
    <source>
        <dbReference type="EMBL" id="BCO27199.1"/>
    </source>
</evidence>
<sequence>MTETMNPSAWVVWGGFVLAFVFGVVANKTNFCTMGAISDVVNMEHWGRMRMWLLAMAVAMVGTQVLHVQGLIDLSKSIYVRPSLPWLSLLIGGGLFGIGMTIAGGCVNKNLVRVGGGSLRSLVVLVFVAISAYMTLKGLFGQWRASFLDPVTLDLSRWGLTGQTLPLIFAKVTGLADKVAVLASVSVLSLALLVFALKDKRFRSNTNQLVGGIVLGGLVVAAWYLTGHIGYGENPDTMEMVYFATNTRTLESFSFVAPTAFSLELLMLWTDKSLLISFGIASAIGVVLGSWVYAVSSRQFRWEGFASVDDLRTQLLGAVLMGFGGVTALGCTVGQGLSGVSTLAVGSFLVLASIMAGSVATMHYQNWRA</sequence>
<evidence type="ECO:0000256" key="1">
    <source>
        <dbReference type="ARBA" id="ARBA00004429"/>
    </source>
</evidence>
<evidence type="ECO:0000256" key="5">
    <source>
        <dbReference type="ARBA" id="ARBA00022692"/>
    </source>
</evidence>
<feature type="transmembrane region" description="Helical" evidence="9">
    <location>
        <begin position="274"/>
        <end position="294"/>
    </location>
</feature>
<dbReference type="PANTHER" id="PTHR30574">
    <property type="entry name" value="INNER MEMBRANE PROTEIN YEDE"/>
    <property type="match status" value="1"/>
</dbReference>
<keyword evidence="3" id="KW-1003">Cell membrane</keyword>
<comment type="subcellular location">
    <subcellularLocation>
        <location evidence="1">Cell inner membrane</location>
        <topology evidence="1">Multi-pass membrane protein</topology>
    </subcellularLocation>
</comment>
<keyword evidence="11" id="KW-1185">Reference proteome</keyword>
<feature type="transmembrane region" description="Helical" evidence="9">
    <location>
        <begin position="84"/>
        <end position="107"/>
    </location>
</feature>
<evidence type="ECO:0008006" key="12">
    <source>
        <dbReference type="Google" id="ProtNLM"/>
    </source>
</evidence>
<feature type="transmembrane region" description="Helical" evidence="9">
    <location>
        <begin position="179"/>
        <end position="197"/>
    </location>
</feature>
<dbReference type="PANTHER" id="PTHR30574:SF1">
    <property type="entry name" value="SULPHUR TRANSPORT DOMAIN-CONTAINING PROTEIN"/>
    <property type="match status" value="1"/>
</dbReference>
<feature type="transmembrane region" description="Helical" evidence="9">
    <location>
        <begin position="209"/>
        <end position="231"/>
    </location>
</feature>
<evidence type="ECO:0000256" key="3">
    <source>
        <dbReference type="ARBA" id="ARBA00022475"/>
    </source>
</evidence>
<evidence type="ECO:0000256" key="9">
    <source>
        <dbReference type="SAM" id="Phobius"/>
    </source>
</evidence>
<protein>
    <recommendedName>
        <fullName evidence="12">Inner membrane protein</fullName>
    </recommendedName>
</protein>
<organism evidence="10 11">
    <name type="scientific">Rhodoferax lithotrophicus</name>
    <dbReference type="NCBI Taxonomy" id="2798804"/>
    <lineage>
        <taxon>Bacteria</taxon>
        <taxon>Pseudomonadati</taxon>
        <taxon>Pseudomonadota</taxon>
        <taxon>Betaproteobacteria</taxon>
        <taxon>Burkholderiales</taxon>
        <taxon>Comamonadaceae</taxon>
        <taxon>Rhodoferax</taxon>
    </lineage>
</organism>
<reference evidence="10 11" key="1">
    <citation type="journal article" date="2021" name="Microbiol. Spectr.">
        <title>A Single Bacterium Capable of Oxidation and Reduction of Iron at Circumneutral pH.</title>
        <authorList>
            <person name="Kato S."/>
            <person name="Ohkuma M."/>
        </authorList>
    </citation>
    <scope>NUCLEOTIDE SEQUENCE [LARGE SCALE GENOMIC DNA]</scope>
    <source>
        <strain evidence="10 11">MIZ03</strain>
    </source>
</reference>
<feature type="transmembrane region" description="Helical" evidence="9">
    <location>
        <begin position="343"/>
        <end position="364"/>
    </location>
</feature>
<proteinExistence type="inferred from homology"/>
<keyword evidence="6 9" id="KW-1133">Transmembrane helix</keyword>
<dbReference type="Pfam" id="PF04143">
    <property type="entry name" value="Sulf_transp"/>
    <property type="match status" value="1"/>
</dbReference>
<evidence type="ECO:0000256" key="4">
    <source>
        <dbReference type="ARBA" id="ARBA00022519"/>
    </source>
</evidence>
<evidence type="ECO:0000256" key="7">
    <source>
        <dbReference type="ARBA" id="ARBA00023136"/>
    </source>
</evidence>
<keyword evidence="5 9" id="KW-0812">Transmembrane</keyword>
<comment type="similarity">
    <text evidence="8">Belongs to the TsuA/YedE (TC 9.B.102) family.</text>
</comment>
<keyword evidence="2" id="KW-0813">Transport</keyword>
<evidence type="ECO:0000256" key="2">
    <source>
        <dbReference type="ARBA" id="ARBA00022448"/>
    </source>
</evidence>
<gene>
    <name evidence="10" type="ORF">MIZ03_2087</name>
</gene>
<dbReference type="Proteomes" id="UP000824366">
    <property type="component" value="Chromosome"/>
</dbReference>
<feature type="transmembrane region" description="Helical" evidence="9">
    <location>
        <begin position="315"/>
        <end position="337"/>
    </location>
</feature>
<keyword evidence="4" id="KW-0997">Cell inner membrane</keyword>
<feature type="transmembrane region" description="Helical" evidence="9">
    <location>
        <begin position="119"/>
        <end position="140"/>
    </location>
</feature>
<dbReference type="InterPro" id="IPR007272">
    <property type="entry name" value="Sulf_transp_TsuA/YedE"/>
</dbReference>
<name>A0ABM7MM60_9BURK</name>
<evidence type="ECO:0000256" key="8">
    <source>
        <dbReference type="ARBA" id="ARBA00035655"/>
    </source>
</evidence>
<dbReference type="RefSeq" id="WP_223911866.1">
    <property type="nucleotide sequence ID" value="NZ_AP024238.1"/>
</dbReference>
<evidence type="ECO:0000313" key="11">
    <source>
        <dbReference type="Proteomes" id="UP000824366"/>
    </source>
</evidence>
<feature type="transmembrane region" description="Helical" evidence="9">
    <location>
        <begin position="52"/>
        <end position="72"/>
    </location>
</feature>
<evidence type="ECO:0000256" key="6">
    <source>
        <dbReference type="ARBA" id="ARBA00022989"/>
    </source>
</evidence>